<protein>
    <submittedName>
        <fullName evidence="1">Uncharacterized protein</fullName>
    </submittedName>
</protein>
<dbReference type="AlphaFoldDB" id="A0A0W0HFC3"/>
<reference evidence="1 2" key="1">
    <citation type="submission" date="2015-09" db="EMBL/GenBank/DDBJ databases">
        <title>Genome sequence of ICMP 13104.</title>
        <authorList>
            <person name="Visnovsky S."/>
            <person name="Lu A."/>
            <person name="Panda P."/>
            <person name="Pitman A."/>
        </authorList>
    </citation>
    <scope>NUCLEOTIDE SEQUENCE [LARGE SCALE GENOMIC DNA]</scope>
    <source>
        <strain evidence="1 2">ICMP 13104</strain>
    </source>
</reference>
<evidence type="ECO:0000313" key="2">
    <source>
        <dbReference type="Proteomes" id="UP000053048"/>
    </source>
</evidence>
<proteinExistence type="predicted"/>
<organism evidence="1 2">
    <name type="scientific">Pseudomonas viridiflava ICMP 13104</name>
    <dbReference type="NCBI Taxonomy" id="1198305"/>
    <lineage>
        <taxon>Bacteria</taxon>
        <taxon>Pseudomonadati</taxon>
        <taxon>Pseudomonadota</taxon>
        <taxon>Gammaproteobacteria</taxon>
        <taxon>Pseudomonadales</taxon>
        <taxon>Pseudomonadaceae</taxon>
        <taxon>Pseudomonas</taxon>
    </lineage>
</organism>
<evidence type="ECO:0000313" key="1">
    <source>
        <dbReference type="EMBL" id="KTB59517.1"/>
    </source>
</evidence>
<dbReference type="EMBL" id="LKEJ01000148">
    <property type="protein sequence ID" value="KTB59517.1"/>
    <property type="molecule type" value="Genomic_DNA"/>
</dbReference>
<dbReference type="Proteomes" id="UP000053048">
    <property type="component" value="Unassembled WGS sequence"/>
</dbReference>
<keyword evidence="2" id="KW-1185">Reference proteome</keyword>
<name>A0A0W0HFC3_PSEVI</name>
<accession>A0A0W0HFC3</accession>
<gene>
    <name evidence="1" type="ORF">AO067_19585</name>
</gene>
<sequence length="79" mass="8690">MAARAIAAFAAFLTHRDMRTAMSATYGHESHATIILIGRIDKPYSFFHSSLLANVCVLMLSIDPASFARTIITRSEMNS</sequence>
<comment type="caution">
    <text evidence="1">The sequence shown here is derived from an EMBL/GenBank/DDBJ whole genome shotgun (WGS) entry which is preliminary data.</text>
</comment>